<dbReference type="EMBL" id="CP124616">
    <property type="protein sequence ID" value="WGW05098.1"/>
    <property type="molecule type" value="Genomic_DNA"/>
</dbReference>
<proteinExistence type="predicted"/>
<organism evidence="1 2">
    <name type="scientific">Tropicibacter oceani</name>
    <dbReference type="NCBI Taxonomy" id="3058420"/>
    <lineage>
        <taxon>Bacteria</taxon>
        <taxon>Pseudomonadati</taxon>
        <taxon>Pseudomonadota</taxon>
        <taxon>Alphaproteobacteria</taxon>
        <taxon>Rhodobacterales</taxon>
        <taxon>Roseobacteraceae</taxon>
        <taxon>Tropicibacter</taxon>
    </lineage>
</organism>
<name>A0ABY8QKX7_9RHOB</name>
<sequence>MCFDQTSPCHDLGQELRDAYIASGRDEQFGLVFDGLLRTDGDGQVLPMPRHFTDTQETRGVMVVAKSGAGKTRMISRALARHPALQPDETRLRPWIMARVPSPATTKGLGIAILEATDYPCSGTKRVEREIWSMVRHRLAELGTIALWIDEAQDLFGKKDASETRNILNLLKAQMQGEGSVIVILSGVEELQQIAATDRQITRRFKKMHLQDISAGTDNAMLRGIVESYCRKAGLGAPTFADELLGRMVHAAQSRLGQFIENLLNAIEIALDEGATALDRGHFIEAHAAETGCTPTDNVYMSSNWSRVDLDRVPAL</sequence>
<dbReference type="InterPro" id="IPR027417">
    <property type="entry name" value="P-loop_NTPase"/>
</dbReference>
<dbReference type="RefSeq" id="WP_282301733.1">
    <property type="nucleotide sequence ID" value="NZ_CP124616.1"/>
</dbReference>
<reference evidence="1 2" key="1">
    <citation type="submission" date="2023-05" db="EMBL/GenBank/DDBJ databases">
        <title>YMD87, complete Genome.</title>
        <authorList>
            <person name="Zhang J."/>
            <person name="Xu X."/>
        </authorList>
    </citation>
    <scope>NUCLEOTIDE SEQUENCE [LARGE SCALE GENOMIC DNA]</scope>
    <source>
        <strain evidence="1 2">YMD87</strain>
    </source>
</reference>
<evidence type="ECO:0000313" key="1">
    <source>
        <dbReference type="EMBL" id="WGW05098.1"/>
    </source>
</evidence>
<dbReference type="Gene3D" id="3.40.50.300">
    <property type="entry name" value="P-loop containing nucleotide triphosphate hydrolases"/>
    <property type="match status" value="1"/>
</dbReference>
<keyword evidence="2" id="KW-1185">Reference proteome</keyword>
<dbReference type="Proteomes" id="UP001241605">
    <property type="component" value="Chromosome"/>
</dbReference>
<dbReference type="InterPro" id="IPR008868">
    <property type="entry name" value="TniB"/>
</dbReference>
<dbReference type="SUPFAM" id="SSF52540">
    <property type="entry name" value="P-loop containing nucleoside triphosphate hydrolases"/>
    <property type="match status" value="1"/>
</dbReference>
<dbReference type="Pfam" id="PF05621">
    <property type="entry name" value="TniB"/>
    <property type="match status" value="1"/>
</dbReference>
<accession>A0ABY8QKX7</accession>
<evidence type="ECO:0000313" key="2">
    <source>
        <dbReference type="Proteomes" id="UP001241605"/>
    </source>
</evidence>
<protein>
    <submittedName>
        <fullName evidence="1">TniB family NTP-binding protein</fullName>
    </submittedName>
</protein>
<gene>
    <name evidence="1" type="ORF">QF118_05995</name>
</gene>